<reference evidence="1" key="1">
    <citation type="submission" date="2022-06" db="EMBL/GenBank/DDBJ databases">
        <title>Uncovering the hologenomic basis of an extraordinary plant invasion.</title>
        <authorList>
            <person name="Bieker V.C."/>
            <person name="Martin M.D."/>
            <person name="Gilbert T."/>
            <person name="Hodgins K."/>
            <person name="Battlay P."/>
            <person name="Petersen B."/>
            <person name="Wilson J."/>
        </authorList>
    </citation>
    <scope>NUCLEOTIDE SEQUENCE</scope>
    <source>
        <strain evidence="1">AA19_3_7</strain>
        <tissue evidence="1">Leaf</tissue>
    </source>
</reference>
<name>A0AAD5GIS0_AMBAR</name>
<dbReference type="Gene3D" id="3.30.310.80">
    <property type="entry name" value="Kinase associated domain 1, KA1"/>
    <property type="match status" value="1"/>
</dbReference>
<gene>
    <name evidence="1" type="ORF">M8C21_000635</name>
</gene>
<evidence type="ECO:0000313" key="1">
    <source>
        <dbReference type="EMBL" id="KAI7741791.1"/>
    </source>
</evidence>
<proteinExistence type="predicted"/>
<organism evidence="1 2">
    <name type="scientific">Ambrosia artemisiifolia</name>
    <name type="common">Common ragweed</name>
    <dbReference type="NCBI Taxonomy" id="4212"/>
    <lineage>
        <taxon>Eukaryota</taxon>
        <taxon>Viridiplantae</taxon>
        <taxon>Streptophyta</taxon>
        <taxon>Embryophyta</taxon>
        <taxon>Tracheophyta</taxon>
        <taxon>Spermatophyta</taxon>
        <taxon>Magnoliopsida</taxon>
        <taxon>eudicotyledons</taxon>
        <taxon>Gunneridae</taxon>
        <taxon>Pentapetalae</taxon>
        <taxon>asterids</taxon>
        <taxon>campanulids</taxon>
        <taxon>Asterales</taxon>
        <taxon>Asteraceae</taxon>
        <taxon>Asteroideae</taxon>
        <taxon>Heliantheae alliance</taxon>
        <taxon>Heliantheae</taxon>
        <taxon>Ambrosia</taxon>
    </lineage>
</organism>
<dbReference type="AlphaFoldDB" id="A0AAD5GIS0"/>
<protein>
    <submittedName>
        <fullName evidence="1">Uncharacterized protein</fullName>
    </submittedName>
</protein>
<evidence type="ECO:0000313" key="2">
    <source>
        <dbReference type="Proteomes" id="UP001206925"/>
    </source>
</evidence>
<comment type="caution">
    <text evidence="1">The sequence shown here is derived from an EMBL/GenBank/DDBJ whole genome shotgun (WGS) entry which is preliminary data.</text>
</comment>
<feature type="non-terminal residue" evidence="1">
    <location>
        <position position="1"/>
    </location>
</feature>
<dbReference type="EMBL" id="JAMZMK010008134">
    <property type="protein sequence ID" value="KAI7741791.1"/>
    <property type="molecule type" value="Genomic_DNA"/>
</dbReference>
<keyword evidence="2" id="KW-1185">Reference proteome</keyword>
<dbReference type="Proteomes" id="UP001206925">
    <property type="component" value="Unassembled WGS sequence"/>
</dbReference>
<sequence length="186" mass="21464">MDDFEVHHVGLKTPHIHNLSDLVQRILGLQVRYSISRFYKSGTQLSQILMNVGSYVVFQIRIVKKLLKTSRNMGTKLRFRLLASRDYLRMVTLEGSKEGVKGPLVSTIEIFELKHDLRVVVVEVKKKSRDMNEYEEFCERELRPCSQPLMLSGSSGDHQVFFLIPLDQEAGVKRLWVFCSFCGSLQ</sequence>
<accession>A0AAD5GIS0</accession>